<evidence type="ECO:0000259" key="10">
    <source>
        <dbReference type="PROSITE" id="PS51017"/>
    </source>
</evidence>
<gene>
    <name evidence="11" type="ORF">M6B38_309540</name>
</gene>
<keyword evidence="4" id="KW-0090">Biological rhythms</keyword>
<dbReference type="Proteomes" id="UP001140949">
    <property type="component" value="Unassembled WGS sequence"/>
</dbReference>
<dbReference type="GO" id="GO:0009736">
    <property type="term" value="P:cytokinin-activated signaling pathway"/>
    <property type="evidence" value="ECO:0007669"/>
    <property type="project" value="InterPro"/>
</dbReference>
<evidence type="ECO:0000256" key="8">
    <source>
        <dbReference type="SAM" id="MobiDB-lite"/>
    </source>
</evidence>
<feature type="domain" description="CCT" evidence="10">
    <location>
        <begin position="650"/>
        <end position="692"/>
    </location>
</feature>
<organism evidence="11 12">
    <name type="scientific">Iris pallida</name>
    <name type="common">Sweet iris</name>
    <dbReference type="NCBI Taxonomy" id="29817"/>
    <lineage>
        <taxon>Eukaryota</taxon>
        <taxon>Viridiplantae</taxon>
        <taxon>Streptophyta</taxon>
        <taxon>Embryophyta</taxon>
        <taxon>Tracheophyta</taxon>
        <taxon>Spermatophyta</taxon>
        <taxon>Magnoliopsida</taxon>
        <taxon>Liliopsida</taxon>
        <taxon>Asparagales</taxon>
        <taxon>Iridaceae</taxon>
        <taxon>Iridoideae</taxon>
        <taxon>Irideae</taxon>
        <taxon>Iris</taxon>
    </lineage>
</organism>
<dbReference type="AlphaFoldDB" id="A0AAX6HIT3"/>
<dbReference type="PANTHER" id="PTHR43874">
    <property type="entry name" value="TWO-COMPONENT RESPONSE REGULATOR"/>
    <property type="match status" value="1"/>
</dbReference>
<evidence type="ECO:0000313" key="11">
    <source>
        <dbReference type="EMBL" id="KAJ6840424.1"/>
    </source>
</evidence>
<keyword evidence="12" id="KW-1185">Reference proteome</keyword>
<comment type="subcellular location">
    <subcellularLocation>
        <location evidence="1 7">Nucleus</location>
    </subcellularLocation>
</comment>
<evidence type="ECO:0000256" key="6">
    <source>
        <dbReference type="PROSITE-ProRule" id="PRU00169"/>
    </source>
</evidence>
<evidence type="ECO:0000256" key="4">
    <source>
        <dbReference type="ARBA" id="ARBA00023108"/>
    </source>
</evidence>
<proteinExistence type="inferred from homology"/>
<dbReference type="PANTHER" id="PTHR43874:SF146">
    <property type="entry name" value="TWO-COMPONENT RESPONSE REGULATOR-LIKE APRR9"/>
    <property type="match status" value="1"/>
</dbReference>
<feature type="domain" description="Response regulatory" evidence="9">
    <location>
        <begin position="41"/>
        <end position="159"/>
    </location>
</feature>
<evidence type="ECO:0000256" key="1">
    <source>
        <dbReference type="ARBA" id="ARBA00004123"/>
    </source>
</evidence>
<dbReference type="GO" id="GO:0000160">
    <property type="term" value="P:phosphorelay signal transduction system"/>
    <property type="evidence" value="ECO:0007669"/>
    <property type="project" value="UniProtKB-KW"/>
</dbReference>
<dbReference type="Pfam" id="PF06203">
    <property type="entry name" value="CCT"/>
    <property type="match status" value="1"/>
</dbReference>
<feature type="compositionally biased region" description="Basic and acidic residues" evidence="8">
    <location>
        <begin position="693"/>
        <end position="702"/>
    </location>
</feature>
<feature type="region of interest" description="Disordered" evidence="8">
    <location>
        <begin position="675"/>
        <end position="702"/>
    </location>
</feature>
<dbReference type="PROSITE" id="PS51017">
    <property type="entry name" value="CCT"/>
    <property type="match status" value="1"/>
</dbReference>
<sequence>MGWSRRRMLEEEEEVVSEEVAGSDHEVQVTWEGFLPRGSPRVLVVEGDDSTRQIIVALLKKCNYKVATVSDGLKAWEILKQNPQGTDLVLTEVELPSISGFGLLTMIMDHEICKNIPVIMMSSHDSITMVYKCMLKGAADFLVKPIRRNELRNLWQHVWRRHSFMTDSRHAGTSFHQDGNLGKRKHEHMSEKKEDLSGYAPSKNNKCSEKGSDAESSCTRSDMEAESTYRLNQQEHKRTSFSLSKYSRGQNAEDQIQLNGSLPVHEGQTEGKATMLKSEVKPSNGKFMSKEVLIKEERTCASVETSNEDLKPTGSVDNNYNIANDTEEQNNYQDTPLKEAINLIAVMENQPENGYGLRDYTANEGNLSNNLEIVYGKDVICKSSSMPHLELSLRRYQPSSFEEERGEFGTLKHSGSSAFSQYNSRTALPTTMTPMTTPADSEKCLGTSTRVVPDQASCTSSGAPSWYGTAQNMNIRDAMSAGVQFPTQNGKAIKCSPLRVIPLSIPERGVNLDSSSSGYGQLMIPTFYQQSSASPLWNNIPPMWQQVDNKDTSDHPVTKDINSFRSHQSTGLHADQMQEANPDLRDEQAHVSSIEDSGSSNMCNGTINHLNNSAGGNFCNTNNGGSSCNASAEVANEVKKVADICRSSQREAALNKFRMKRKDRCFEKKVRYQSRKKLAEQRPRVKGQFARHVQPDPHPTEV</sequence>
<dbReference type="InterPro" id="IPR011006">
    <property type="entry name" value="CheY-like_superfamily"/>
</dbReference>
<comment type="caution">
    <text evidence="6">Lacks conserved residue(s) required for the propagation of feature annotation.</text>
</comment>
<evidence type="ECO:0000313" key="12">
    <source>
        <dbReference type="Proteomes" id="UP001140949"/>
    </source>
</evidence>
<accession>A0AAX6HIT3</accession>
<comment type="similarity">
    <text evidence="2">Belongs to the ARR-like family.</text>
</comment>
<dbReference type="InterPro" id="IPR010402">
    <property type="entry name" value="CCT_domain"/>
</dbReference>
<protein>
    <submittedName>
        <fullName evidence="11">Two-component response regulator-like PRR95</fullName>
    </submittedName>
</protein>
<dbReference type="EMBL" id="JANAVB010009398">
    <property type="protein sequence ID" value="KAJ6840424.1"/>
    <property type="molecule type" value="Genomic_DNA"/>
</dbReference>
<dbReference type="GO" id="GO:0048511">
    <property type="term" value="P:rhythmic process"/>
    <property type="evidence" value="ECO:0007669"/>
    <property type="project" value="UniProtKB-KW"/>
</dbReference>
<evidence type="ECO:0000256" key="7">
    <source>
        <dbReference type="PROSITE-ProRule" id="PRU00357"/>
    </source>
</evidence>
<dbReference type="SUPFAM" id="SSF52172">
    <property type="entry name" value="CheY-like"/>
    <property type="match status" value="1"/>
</dbReference>
<dbReference type="Pfam" id="PF00072">
    <property type="entry name" value="Response_reg"/>
    <property type="match status" value="1"/>
</dbReference>
<reference evidence="11" key="1">
    <citation type="journal article" date="2023" name="GigaByte">
        <title>Genome assembly of the bearded iris, Iris pallida Lam.</title>
        <authorList>
            <person name="Bruccoleri R.E."/>
            <person name="Oakeley E.J."/>
            <person name="Faust A.M.E."/>
            <person name="Altorfer M."/>
            <person name="Dessus-Babus S."/>
            <person name="Burckhardt D."/>
            <person name="Oertli M."/>
            <person name="Naumann U."/>
            <person name="Petersen F."/>
            <person name="Wong J."/>
        </authorList>
    </citation>
    <scope>NUCLEOTIDE SEQUENCE</scope>
    <source>
        <strain evidence="11">GSM-AAB239-AS_SAM_17_03QT</strain>
    </source>
</reference>
<dbReference type="InterPro" id="IPR001789">
    <property type="entry name" value="Sig_transdc_resp-reg_receiver"/>
</dbReference>
<reference evidence="11" key="2">
    <citation type="submission" date="2023-04" db="EMBL/GenBank/DDBJ databases">
        <authorList>
            <person name="Bruccoleri R.E."/>
            <person name="Oakeley E.J."/>
            <person name="Faust A.-M."/>
            <person name="Dessus-Babus S."/>
            <person name="Altorfer M."/>
            <person name="Burckhardt D."/>
            <person name="Oertli M."/>
            <person name="Naumann U."/>
            <person name="Petersen F."/>
            <person name="Wong J."/>
        </authorList>
    </citation>
    <scope>NUCLEOTIDE SEQUENCE</scope>
    <source>
        <strain evidence="11">GSM-AAB239-AS_SAM_17_03QT</strain>
        <tissue evidence="11">Leaf</tissue>
    </source>
</reference>
<dbReference type="Gene3D" id="3.40.50.2300">
    <property type="match status" value="1"/>
</dbReference>
<comment type="caution">
    <text evidence="11">The sequence shown here is derived from an EMBL/GenBank/DDBJ whole genome shotgun (WGS) entry which is preliminary data.</text>
</comment>
<dbReference type="PROSITE" id="PS50110">
    <property type="entry name" value="RESPONSE_REGULATORY"/>
    <property type="match status" value="1"/>
</dbReference>
<dbReference type="GO" id="GO:0005634">
    <property type="term" value="C:nucleus"/>
    <property type="evidence" value="ECO:0007669"/>
    <property type="project" value="UniProtKB-SubCell"/>
</dbReference>
<evidence type="ECO:0000256" key="2">
    <source>
        <dbReference type="ARBA" id="ARBA00010330"/>
    </source>
</evidence>
<name>A0AAX6HIT3_IRIPA</name>
<evidence type="ECO:0000259" key="9">
    <source>
        <dbReference type="PROSITE" id="PS50110"/>
    </source>
</evidence>
<dbReference type="InterPro" id="IPR045279">
    <property type="entry name" value="ARR-like"/>
</dbReference>
<evidence type="ECO:0000256" key="5">
    <source>
        <dbReference type="ARBA" id="ARBA00023242"/>
    </source>
</evidence>
<dbReference type="SMART" id="SM00448">
    <property type="entry name" value="REC"/>
    <property type="match status" value="1"/>
</dbReference>
<evidence type="ECO:0000256" key="3">
    <source>
        <dbReference type="ARBA" id="ARBA00023012"/>
    </source>
</evidence>
<feature type="region of interest" description="Disordered" evidence="8">
    <location>
        <begin position="169"/>
        <end position="248"/>
    </location>
</feature>
<keyword evidence="5 7" id="KW-0539">Nucleus</keyword>
<keyword evidence="3" id="KW-0902">Two-component regulatory system</keyword>